<comment type="function">
    <text evidence="13">Primarily acts as an independent SigF regulator that is sensitive to the osmosensory signal, mediating the cross talk of PknD with the SigF regulon. Possesses both phosphatase and kinase activities. The kinase domain functions as a classic anti-sigma factor-like kinase to phosphorylate the anti-anti-sigma factor domain at the canonical regulatory site, and the phosphatase domain antagonizes this activity.</text>
</comment>
<dbReference type="SUPFAM" id="SSF81606">
    <property type="entry name" value="PP2C-like"/>
    <property type="match status" value="1"/>
</dbReference>
<dbReference type="InterPro" id="IPR029016">
    <property type="entry name" value="GAF-like_dom_sf"/>
</dbReference>
<evidence type="ECO:0000313" key="18">
    <source>
        <dbReference type="EMBL" id="KAB2592141.1"/>
    </source>
</evidence>
<organism evidence="18 19">
    <name type="scientific">Streptomyces arboris</name>
    <dbReference type="NCBI Taxonomy" id="2600619"/>
    <lineage>
        <taxon>Bacteria</taxon>
        <taxon>Bacillati</taxon>
        <taxon>Actinomycetota</taxon>
        <taxon>Actinomycetes</taxon>
        <taxon>Kitasatosporales</taxon>
        <taxon>Streptomycetaceae</taxon>
        <taxon>Streptomyces</taxon>
    </lineage>
</organism>
<keyword evidence="6" id="KW-0418">Kinase</keyword>
<dbReference type="FunFam" id="3.30.565.10:FF:000028">
    <property type="entry name" value="PAS sensor protein"/>
    <property type="match status" value="1"/>
</dbReference>
<keyword evidence="10" id="KW-0904">Protein phosphatase</keyword>
<dbReference type="InterPro" id="IPR001932">
    <property type="entry name" value="PPM-type_phosphatase-like_dom"/>
</dbReference>
<evidence type="ECO:0000256" key="2">
    <source>
        <dbReference type="ARBA" id="ARBA00022553"/>
    </source>
</evidence>
<dbReference type="SUPFAM" id="SSF55781">
    <property type="entry name" value="GAF domain-like"/>
    <property type="match status" value="1"/>
</dbReference>
<dbReference type="Pfam" id="PF07228">
    <property type="entry name" value="SpoIIE"/>
    <property type="match status" value="1"/>
</dbReference>
<feature type="domain" description="GAF" evidence="16">
    <location>
        <begin position="20"/>
        <end position="228"/>
    </location>
</feature>
<evidence type="ECO:0000256" key="1">
    <source>
        <dbReference type="ARBA" id="ARBA00013081"/>
    </source>
</evidence>
<evidence type="ECO:0000256" key="9">
    <source>
        <dbReference type="ARBA" id="ARBA00022842"/>
    </source>
</evidence>
<keyword evidence="11" id="KW-0464">Manganese</keyword>
<evidence type="ECO:0000256" key="7">
    <source>
        <dbReference type="ARBA" id="ARBA00022801"/>
    </source>
</evidence>
<dbReference type="Gene3D" id="3.30.565.10">
    <property type="entry name" value="Histidine kinase-like ATPase, C-terminal domain"/>
    <property type="match status" value="1"/>
</dbReference>
<dbReference type="EC" id="3.1.3.16" evidence="1"/>
<protein>
    <recommendedName>
        <fullName evidence="1">protein-serine/threonine phosphatase</fullName>
        <ecNumber evidence="1">3.1.3.16</ecNumber>
    </recommendedName>
    <alternativeName>
        <fullName evidence="15">Protein-serine/threonine phosphatase</fullName>
    </alternativeName>
    <alternativeName>
        <fullName evidence="14">Serine/threonine-protein kinase</fullName>
    </alternativeName>
</protein>
<dbReference type="InterPro" id="IPR003594">
    <property type="entry name" value="HATPase_dom"/>
</dbReference>
<name>A0A5N5EQM5_9ACTN</name>
<dbReference type="PANTHER" id="PTHR43156:SF2">
    <property type="entry name" value="STAGE II SPORULATION PROTEIN E"/>
    <property type="match status" value="1"/>
</dbReference>
<gene>
    <name evidence="18" type="ORF">F5983_13120</name>
</gene>
<evidence type="ECO:0000256" key="8">
    <source>
        <dbReference type="ARBA" id="ARBA00022840"/>
    </source>
</evidence>
<dbReference type="SUPFAM" id="SSF55874">
    <property type="entry name" value="ATPase domain of HSP90 chaperone/DNA topoisomerase II/histidine kinase"/>
    <property type="match status" value="1"/>
</dbReference>
<dbReference type="Gene3D" id="3.30.450.40">
    <property type="match status" value="1"/>
</dbReference>
<dbReference type="CDD" id="cd16936">
    <property type="entry name" value="HATPase_RsbW-like"/>
    <property type="match status" value="1"/>
</dbReference>
<evidence type="ECO:0000256" key="10">
    <source>
        <dbReference type="ARBA" id="ARBA00022912"/>
    </source>
</evidence>
<dbReference type="GO" id="GO:0004722">
    <property type="term" value="F:protein serine/threonine phosphatase activity"/>
    <property type="evidence" value="ECO:0007669"/>
    <property type="project" value="UniProtKB-EC"/>
</dbReference>
<reference evidence="18 19" key="1">
    <citation type="submission" date="2019-09" db="EMBL/GenBank/DDBJ databases">
        <authorList>
            <person name="Liu P."/>
        </authorList>
    </citation>
    <scope>NUCLEOTIDE SEQUENCE [LARGE SCALE GENOMIC DNA]</scope>
    <source>
        <strain evidence="18 19">TRM68085</strain>
    </source>
</reference>
<dbReference type="InterPro" id="IPR052016">
    <property type="entry name" value="Bact_Sigma-Reg"/>
</dbReference>
<dbReference type="AlphaFoldDB" id="A0A5N5EQM5"/>
<evidence type="ECO:0000256" key="4">
    <source>
        <dbReference type="ARBA" id="ARBA00022723"/>
    </source>
</evidence>
<dbReference type="SMART" id="SM00331">
    <property type="entry name" value="PP2C_SIG"/>
    <property type="match status" value="1"/>
</dbReference>
<dbReference type="PANTHER" id="PTHR43156">
    <property type="entry name" value="STAGE II SPORULATION PROTEIN E-RELATED"/>
    <property type="match status" value="1"/>
</dbReference>
<evidence type="ECO:0000256" key="11">
    <source>
        <dbReference type="ARBA" id="ARBA00023211"/>
    </source>
</evidence>
<evidence type="ECO:0000256" key="15">
    <source>
        <dbReference type="ARBA" id="ARBA00081350"/>
    </source>
</evidence>
<evidence type="ECO:0000259" key="16">
    <source>
        <dbReference type="SMART" id="SM00065"/>
    </source>
</evidence>
<evidence type="ECO:0000256" key="3">
    <source>
        <dbReference type="ARBA" id="ARBA00022679"/>
    </source>
</evidence>
<evidence type="ECO:0000256" key="12">
    <source>
        <dbReference type="ARBA" id="ARBA00047761"/>
    </source>
</evidence>
<dbReference type="EMBL" id="VYUA01000009">
    <property type="protein sequence ID" value="KAB2592141.1"/>
    <property type="molecule type" value="Genomic_DNA"/>
</dbReference>
<evidence type="ECO:0000256" key="5">
    <source>
        <dbReference type="ARBA" id="ARBA00022741"/>
    </source>
</evidence>
<accession>A0A5N5EQM5</accession>
<evidence type="ECO:0000313" key="19">
    <source>
        <dbReference type="Proteomes" id="UP000326907"/>
    </source>
</evidence>
<evidence type="ECO:0000256" key="6">
    <source>
        <dbReference type="ARBA" id="ARBA00022777"/>
    </source>
</evidence>
<dbReference type="Gene3D" id="3.60.40.10">
    <property type="entry name" value="PPM-type phosphatase domain"/>
    <property type="match status" value="1"/>
</dbReference>
<dbReference type="InterPro" id="IPR036890">
    <property type="entry name" value="HATPase_C_sf"/>
</dbReference>
<comment type="caution">
    <text evidence="18">The sequence shown here is derived from an EMBL/GenBank/DDBJ whole genome shotgun (WGS) entry which is preliminary data.</text>
</comment>
<dbReference type="FunFam" id="3.60.40.10:FF:000005">
    <property type="entry name" value="Serine/threonine protein phosphatase"/>
    <property type="match status" value="1"/>
</dbReference>
<keyword evidence="2" id="KW-0597">Phosphoprotein</keyword>
<proteinExistence type="predicted"/>
<keyword evidence="9" id="KW-0460">Magnesium</keyword>
<keyword evidence="8" id="KW-0067">ATP-binding</keyword>
<keyword evidence="4" id="KW-0479">Metal-binding</keyword>
<dbReference type="GO" id="GO:0005524">
    <property type="term" value="F:ATP binding"/>
    <property type="evidence" value="ECO:0007669"/>
    <property type="project" value="UniProtKB-KW"/>
</dbReference>
<dbReference type="Pfam" id="PF01590">
    <property type="entry name" value="GAF"/>
    <property type="match status" value="1"/>
</dbReference>
<sequence length="589" mass="62994">MDHRPGRPGIALGAVLDRLPVPRILRRAVDAATAMGGTRRLEWLSAAGDHIGTTLDLDRTAQELADYIVPRLADAAAVDLLESILTGGEGERIGSAQAPLTRAMAVAQIDRLQHLEPDPVGELATVHPSKMAYQCLTTRRPIVVRRIAPDQYEHIAPTSHAALTMRRAGVHSYLVVPLVSRGVLLGLVDYVRSGDRPPFTHADVALACELAAKAAVFVDNARLYGRERAAVVTLQRALLPRAAPSTPGLQVVSGYRPAVDPGGVGGDWFDVVALPSGRSALVVGDVMGHGLAAAATMGRLRSVARTLLGLDIAPERVLARLDLAARDLEEDQVATCLCAVYDHAERTYRLASAGHLPPLTIDAAGRAAFLDVPTGAPLGAGVIPYDQVTVRMPEGSRIMMYTDGLIKNRNEDIDVLLERLRTAVEGPRTSLSDSSEAAWTGTDSCGDGRFDDAVMLMAETISQPDAEVVAWPLPADGSAAGAARRLVRAQLERWSLSELVDVTELVVSELVGNALRYGGGPSGLRLLRHDRLCVEVSDIGPDLPQIQHAPLSAEGGRGLQLINMLCRRWGSCRTPEGKVVWAEQDLPRQ</sequence>
<dbReference type="GO" id="GO:0046872">
    <property type="term" value="F:metal ion binding"/>
    <property type="evidence" value="ECO:0007669"/>
    <property type="project" value="UniProtKB-KW"/>
</dbReference>
<keyword evidence="19" id="KW-1185">Reference proteome</keyword>
<dbReference type="FunFam" id="3.30.450.40:FF:000035">
    <property type="entry name" value="PAS sensor protein"/>
    <property type="match status" value="1"/>
</dbReference>
<keyword evidence="5" id="KW-0547">Nucleotide-binding</keyword>
<feature type="domain" description="PPM-type phosphatase" evidence="17">
    <location>
        <begin position="249"/>
        <end position="460"/>
    </location>
</feature>
<dbReference type="InterPro" id="IPR003018">
    <property type="entry name" value="GAF"/>
</dbReference>
<evidence type="ECO:0000256" key="14">
    <source>
        <dbReference type="ARBA" id="ARBA00075117"/>
    </source>
</evidence>
<dbReference type="GO" id="GO:0016301">
    <property type="term" value="F:kinase activity"/>
    <property type="evidence" value="ECO:0007669"/>
    <property type="project" value="UniProtKB-KW"/>
</dbReference>
<keyword evidence="3" id="KW-0808">Transferase</keyword>
<dbReference type="SMART" id="SM00065">
    <property type="entry name" value="GAF"/>
    <property type="match status" value="1"/>
</dbReference>
<dbReference type="InterPro" id="IPR036457">
    <property type="entry name" value="PPM-type-like_dom_sf"/>
</dbReference>
<evidence type="ECO:0000259" key="17">
    <source>
        <dbReference type="SMART" id="SM00331"/>
    </source>
</evidence>
<keyword evidence="7" id="KW-0378">Hydrolase</keyword>
<dbReference type="Pfam" id="PF13581">
    <property type="entry name" value="HATPase_c_2"/>
    <property type="match status" value="1"/>
</dbReference>
<evidence type="ECO:0000256" key="13">
    <source>
        <dbReference type="ARBA" id="ARBA00056274"/>
    </source>
</evidence>
<comment type="catalytic activity">
    <reaction evidence="12">
        <text>O-phospho-L-seryl-[protein] + H2O = L-seryl-[protein] + phosphate</text>
        <dbReference type="Rhea" id="RHEA:20629"/>
        <dbReference type="Rhea" id="RHEA-COMP:9863"/>
        <dbReference type="Rhea" id="RHEA-COMP:11604"/>
        <dbReference type="ChEBI" id="CHEBI:15377"/>
        <dbReference type="ChEBI" id="CHEBI:29999"/>
        <dbReference type="ChEBI" id="CHEBI:43474"/>
        <dbReference type="ChEBI" id="CHEBI:83421"/>
        <dbReference type="EC" id="3.1.3.16"/>
    </reaction>
</comment>
<dbReference type="Proteomes" id="UP000326907">
    <property type="component" value="Unassembled WGS sequence"/>
</dbReference>